<keyword evidence="1" id="KW-0175">Coiled coil</keyword>
<dbReference type="GeneID" id="35431278"/>
<keyword evidence="3" id="KW-1185">Reference proteome</keyword>
<evidence type="ECO:0000256" key="1">
    <source>
        <dbReference type="SAM" id="Coils"/>
    </source>
</evidence>
<protein>
    <submittedName>
        <fullName evidence="2">Uncharacterized protein</fullName>
    </submittedName>
</protein>
<proteinExistence type="predicted"/>
<evidence type="ECO:0000313" key="3">
    <source>
        <dbReference type="Proteomes" id="UP001302367"/>
    </source>
</evidence>
<reference evidence="2 3" key="1">
    <citation type="submission" date="2023-09" db="EMBL/GenBank/DDBJ databases">
        <title>Complete-Gapless Cercospora beticola genome.</title>
        <authorList>
            <person name="Wyatt N.A."/>
            <person name="Spanner R.E."/>
            <person name="Bolton M.D."/>
        </authorList>
    </citation>
    <scope>NUCLEOTIDE SEQUENCE [LARGE SCALE GENOMIC DNA]</scope>
    <source>
        <strain evidence="2">Cb09-40</strain>
    </source>
</reference>
<feature type="coiled-coil region" evidence="1">
    <location>
        <begin position="58"/>
        <end position="92"/>
    </location>
</feature>
<dbReference type="RefSeq" id="XP_023449003.2">
    <property type="nucleotide sequence ID" value="XM_023600215.2"/>
</dbReference>
<sequence length="113" mass="13208">MSANSTELQKKIEQQELMIEWLTTRSVERDNTIASLTHRLQIAQINEQNSRNERVNQALGYQANEQKLLERVKKLEQEKTQLVEVMDEAAKEFDFLPEFASKVKEVKDAVMEK</sequence>
<evidence type="ECO:0000313" key="2">
    <source>
        <dbReference type="EMBL" id="WPB03428.1"/>
    </source>
</evidence>
<dbReference type="Proteomes" id="UP001302367">
    <property type="component" value="Chromosome 5"/>
</dbReference>
<accession>A0ABZ0NUZ1</accession>
<dbReference type="EMBL" id="CP134188">
    <property type="protein sequence ID" value="WPB03428.1"/>
    <property type="molecule type" value="Genomic_DNA"/>
</dbReference>
<organism evidence="2 3">
    <name type="scientific">Cercospora beticola</name>
    <name type="common">Sugarbeet leaf spot fungus</name>
    <dbReference type="NCBI Taxonomy" id="122368"/>
    <lineage>
        <taxon>Eukaryota</taxon>
        <taxon>Fungi</taxon>
        <taxon>Dikarya</taxon>
        <taxon>Ascomycota</taxon>
        <taxon>Pezizomycotina</taxon>
        <taxon>Dothideomycetes</taxon>
        <taxon>Dothideomycetidae</taxon>
        <taxon>Mycosphaerellales</taxon>
        <taxon>Mycosphaerellaceae</taxon>
        <taxon>Cercospora</taxon>
    </lineage>
</organism>
<gene>
    <name evidence="2" type="ORF">RHO25_008067</name>
</gene>
<name>A0ABZ0NUZ1_CERBT</name>